<dbReference type="OrthoDB" id="2687798at2759"/>
<evidence type="ECO:0000313" key="2">
    <source>
        <dbReference type="EMBL" id="TFK40508.1"/>
    </source>
</evidence>
<feature type="region of interest" description="Disordered" evidence="1">
    <location>
        <begin position="1"/>
        <end position="121"/>
    </location>
</feature>
<proteinExistence type="predicted"/>
<organism evidence="2 3">
    <name type="scientific">Crucibulum laeve</name>
    <dbReference type="NCBI Taxonomy" id="68775"/>
    <lineage>
        <taxon>Eukaryota</taxon>
        <taxon>Fungi</taxon>
        <taxon>Dikarya</taxon>
        <taxon>Basidiomycota</taxon>
        <taxon>Agaricomycotina</taxon>
        <taxon>Agaricomycetes</taxon>
        <taxon>Agaricomycetidae</taxon>
        <taxon>Agaricales</taxon>
        <taxon>Agaricineae</taxon>
        <taxon>Nidulariaceae</taxon>
        <taxon>Crucibulum</taxon>
    </lineage>
</organism>
<feature type="compositionally biased region" description="Basic and acidic residues" evidence="1">
    <location>
        <begin position="108"/>
        <end position="121"/>
    </location>
</feature>
<reference evidence="2 3" key="1">
    <citation type="journal article" date="2019" name="Nat. Ecol. Evol.">
        <title>Megaphylogeny resolves global patterns of mushroom evolution.</title>
        <authorList>
            <person name="Varga T."/>
            <person name="Krizsan K."/>
            <person name="Foldi C."/>
            <person name="Dima B."/>
            <person name="Sanchez-Garcia M."/>
            <person name="Sanchez-Ramirez S."/>
            <person name="Szollosi G.J."/>
            <person name="Szarkandi J.G."/>
            <person name="Papp V."/>
            <person name="Albert L."/>
            <person name="Andreopoulos W."/>
            <person name="Angelini C."/>
            <person name="Antonin V."/>
            <person name="Barry K.W."/>
            <person name="Bougher N.L."/>
            <person name="Buchanan P."/>
            <person name="Buyck B."/>
            <person name="Bense V."/>
            <person name="Catcheside P."/>
            <person name="Chovatia M."/>
            <person name="Cooper J."/>
            <person name="Damon W."/>
            <person name="Desjardin D."/>
            <person name="Finy P."/>
            <person name="Geml J."/>
            <person name="Haridas S."/>
            <person name="Hughes K."/>
            <person name="Justo A."/>
            <person name="Karasinski D."/>
            <person name="Kautmanova I."/>
            <person name="Kiss B."/>
            <person name="Kocsube S."/>
            <person name="Kotiranta H."/>
            <person name="LaButti K.M."/>
            <person name="Lechner B.E."/>
            <person name="Liimatainen K."/>
            <person name="Lipzen A."/>
            <person name="Lukacs Z."/>
            <person name="Mihaltcheva S."/>
            <person name="Morgado L.N."/>
            <person name="Niskanen T."/>
            <person name="Noordeloos M.E."/>
            <person name="Ohm R.A."/>
            <person name="Ortiz-Santana B."/>
            <person name="Ovrebo C."/>
            <person name="Racz N."/>
            <person name="Riley R."/>
            <person name="Savchenko A."/>
            <person name="Shiryaev A."/>
            <person name="Soop K."/>
            <person name="Spirin V."/>
            <person name="Szebenyi C."/>
            <person name="Tomsovsky M."/>
            <person name="Tulloss R.E."/>
            <person name="Uehling J."/>
            <person name="Grigoriev I.V."/>
            <person name="Vagvolgyi C."/>
            <person name="Papp T."/>
            <person name="Martin F.M."/>
            <person name="Miettinen O."/>
            <person name="Hibbett D.S."/>
            <person name="Nagy L.G."/>
        </authorList>
    </citation>
    <scope>NUCLEOTIDE SEQUENCE [LARGE SCALE GENOMIC DNA]</scope>
    <source>
        <strain evidence="2 3">CBS 166.37</strain>
    </source>
</reference>
<protein>
    <submittedName>
        <fullName evidence="2">Uncharacterized protein</fullName>
    </submittedName>
</protein>
<dbReference type="AlphaFoldDB" id="A0A5C3M9K9"/>
<accession>A0A5C3M9K9</accession>
<keyword evidence="3" id="KW-1185">Reference proteome</keyword>
<sequence>MSITAVLRRSLNNRRIITTSATTRNYASSPFTKGESQGHPNDPKNKHKKDTESQSVAAGKKARSGSNESIDSASPNAKQKPQNIGSGNPEGVGFVEQVGGASSTAQHFESENGRKTGQEKR</sequence>
<feature type="compositionally biased region" description="Basic and acidic residues" evidence="1">
    <location>
        <begin position="41"/>
        <end position="52"/>
    </location>
</feature>
<evidence type="ECO:0000256" key="1">
    <source>
        <dbReference type="SAM" id="MobiDB-lite"/>
    </source>
</evidence>
<gene>
    <name evidence="2" type="ORF">BDQ12DRAFT_733742</name>
</gene>
<feature type="compositionally biased region" description="Polar residues" evidence="1">
    <location>
        <begin position="64"/>
        <end position="86"/>
    </location>
</feature>
<evidence type="ECO:0000313" key="3">
    <source>
        <dbReference type="Proteomes" id="UP000308652"/>
    </source>
</evidence>
<dbReference type="EMBL" id="ML213596">
    <property type="protein sequence ID" value="TFK40508.1"/>
    <property type="molecule type" value="Genomic_DNA"/>
</dbReference>
<feature type="compositionally biased region" description="Polar residues" evidence="1">
    <location>
        <begin position="13"/>
        <end position="39"/>
    </location>
</feature>
<name>A0A5C3M9K9_9AGAR</name>
<dbReference type="Proteomes" id="UP000308652">
    <property type="component" value="Unassembled WGS sequence"/>
</dbReference>